<feature type="compositionally biased region" description="Gly residues" evidence="1">
    <location>
        <begin position="425"/>
        <end position="465"/>
    </location>
</feature>
<feature type="signal peptide" evidence="2">
    <location>
        <begin position="1"/>
        <end position="27"/>
    </location>
</feature>
<gene>
    <name evidence="4" type="ORF">C7476_108186</name>
</gene>
<dbReference type="Proteomes" id="UP000253324">
    <property type="component" value="Unassembled WGS sequence"/>
</dbReference>
<dbReference type="EMBL" id="QPJM01000008">
    <property type="protein sequence ID" value="RCW82371.1"/>
    <property type="molecule type" value="Genomic_DNA"/>
</dbReference>
<feature type="domain" description="Autotransporter" evidence="3">
    <location>
        <begin position="506"/>
        <end position="783"/>
    </location>
</feature>
<dbReference type="PANTHER" id="PTHR35037">
    <property type="entry name" value="C-TERMINAL REGION OF AIDA-LIKE PROTEIN"/>
    <property type="match status" value="1"/>
</dbReference>
<name>A0A368YQ72_9HYPH</name>
<dbReference type="SUPFAM" id="SSF51126">
    <property type="entry name" value="Pectin lyase-like"/>
    <property type="match status" value="1"/>
</dbReference>
<dbReference type="InterPro" id="IPR006315">
    <property type="entry name" value="OM_autotransptr_brl_dom"/>
</dbReference>
<protein>
    <submittedName>
        <fullName evidence="4">Outer membrane autotransporter protein</fullName>
    </submittedName>
</protein>
<dbReference type="InterPro" id="IPR005546">
    <property type="entry name" value="Autotransporte_beta"/>
</dbReference>
<keyword evidence="5" id="KW-1185">Reference proteome</keyword>
<dbReference type="AlphaFoldDB" id="A0A368YQ72"/>
<dbReference type="NCBIfam" id="TIGR01414">
    <property type="entry name" value="autotrans_barl"/>
    <property type="match status" value="1"/>
</dbReference>
<organism evidence="4 5">
    <name type="scientific">Phyllobacterium bourgognense</name>
    <dbReference type="NCBI Taxonomy" id="314236"/>
    <lineage>
        <taxon>Bacteria</taxon>
        <taxon>Pseudomonadati</taxon>
        <taxon>Pseudomonadota</taxon>
        <taxon>Alphaproteobacteria</taxon>
        <taxon>Hyphomicrobiales</taxon>
        <taxon>Phyllobacteriaceae</taxon>
        <taxon>Phyllobacterium</taxon>
    </lineage>
</organism>
<dbReference type="SUPFAM" id="SSF103515">
    <property type="entry name" value="Autotransporter"/>
    <property type="match status" value="1"/>
</dbReference>
<comment type="caution">
    <text evidence="4">The sequence shown here is derived from an EMBL/GenBank/DDBJ whole genome shotgun (WGS) entry which is preliminary data.</text>
</comment>
<feature type="region of interest" description="Disordered" evidence="1">
    <location>
        <begin position="403"/>
        <end position="474"/>
    </location>
</feature>
<evidence type="ECO:0000256" key="2">
    <source>
        <dbReference type="SAM" id="SignalP"/>
    </source>
</evidence>
<dbReference type="Pfam" id="PF18883">
    <property type="entry name" value="AC_1"/>
    <property type="match status" value="1"/>
</dbReference>
<sequence>MNAGLLSGSSLVVLLVLSAFAIRPAQAQCVSNGSTITCSGDHTTPSSSLGLGSGKDALNLEGGTLVGDITSSGNSPDTFNLDGGKVEGSIDAGNGADTFNLAGSAITGSLLGNNGPDTFNLSGGSVGGDVDGGQTGDTFNLTGSTIAGRLLGGANPDTIVWSGGFVNGIDAGTQPDSATFVGLTGEYLKRDLVVDGGLQDDHLLWRNTAGDQAARYVRWELFELTQNSTLTFSAPSDVLTLGDSGTGTGDLFIDQSSTVFAGSGTYSVEPFSASALVDVSNAGMIDLNDGSASDRLTIVGNYAGDDGTLALDTRFGRAANDQRSDVLEVSGSGARASGTTQIQIDPVDPDDAVQTEGNGILVVEASNGATTDANAFFLDGGSTGAGPYEYNLFRSSIDSGGPENWYLRSQGGLPDPCEPEPQLPGGTGGGGNGGSGDGGGGGGGGEGGGGGGGDGGDEGSGGGVVDGPFRPEVPLYENDPALTLRYGSMLLNTLHQRKGDDRADARGSGESHIWGRAVGRHGRQSCHRMDLDYDLFAVQGGIDLYYAEGPNRESDRAGVYGAIGTGSADSSAFDLPAGSNDLNASTIGGYWTHYGKEGWYIDALLQGTWYDVDAGSDRPYSLSTNGFGFGASLEAGYPFPVADGWVVEPQAQLTYQHVDLDEASDGAATVSFSDVESLVGRLGARLARTWELDQGKTDPRRVTAWLRASFAYEFLGDPVTTFSSGAGPVPFDAEYSGPSVVLNAGLDTELGDSTALYANLDYEYQFYDAGESIGGEVGLKVRW</sequence>
<dbReference type="GO" id="GO:0019867">
    <property type="term" value="C:outer membrane"/>
    <property type="evidence" value="ECO:0007669"/>
    <property type="project" value="InterPro"/>
</dbReference>
<dbReference type="CDD" id="cd01344">
    <property type="entry name" value="PL2_Passenger_AT"/>
    <property type="match status" value="1"/>
</dbReference>
<dbReference type="Gene3D" id="2.40.128.130">
    <property type="entry name" value="Autotransporter beta-domain"/>
    <property type="match status" value="1"/>
</dbReference>
<dbReference type="Pfam" id="PF03797">
    <property type="entry name" value="Autotransporter"/>
    <property type="match status" value="1"/>
</dbReference>
<dbReference type="SMART" id="SM00869">
    <property type="entry name" value="Autotransporter"/>
    <property type="match status" value="1"/>
</dbReference>
<feature type="region of interest" description="Disordered" evidence="1">
    <location>
        <begin position="328"/>
        <end position="349"/>
    </location>
</feature>
<dbReference type="PROSITE" id="PS51208">
    <property type="entry name" value="AUTOTRANSPORTER"/>
    <property type="match status" value="1"/>
</dbReference>
<evidence type="ECO:0000313" key="4">
    <source>
        <dbReference type="EMBL" id="RCW82371.1"/>
    </source>
</evidence>
<proteinExistence type="predicted"/>
<dbReference type="InterPro" id="IPR043990">
    <property type="entry name" value="AC_1"/>
</dbReference>
<dbReference type="InterPro" id="IPR011050">
    <property type="entry name" value="Pectin_lyase_fold/virulence"/>
</dbReference>
<dbReference type="RefSeq" id="WP_114430829.1">
    <property type="nucleotide sequence ID" value="NZ_QPJM01000008.1"/>
</dbReference>
<dbReference type="InterPro" id="IPR051551">
    <property type="entry name" value="Autotransporter_adhesion"/>
</dbReference>
<evidence type="ECO:0000259" key="3">
    <source>
        <dbReference type="PROSITE" id="PS51208"/>
    </source>
</evidence>
<keyword evidence="2" id="KW-0732">Signal</keyword>
<dbReference type="OrthoDB" id="6053567at2"/>
<feature type="chain" id="PRO_5016787279" evidence="2">
    <location>
        <begin position="28"/>
        <end position="783"/>
    </location>
</feature>
<dbReference type="Gene3D" id="2.160.20.160">
    <property type="match status" value="1"/>
</dbReference>
<accession>A0A368YQ72</accession>
<dbReference type="InterPro" id="IPR036709">
    <property type="entry name" value="Autotransporte_beta_dom_sf"/>
</dbReference>
<reference evidence="4 5" key="1">
    <citation type="submission" date="2018-07" db="EMBL/GenBank/DDBJ databases">
        <title>Genomic Encyclopedia of Type Strains, Phase III (KMG-III): the genomes of soil and plant-associated and newly described type strains.</title>
        <authorList>
            <person name="Whitman W."/>
        </authorList>
    </citation>
    <scope>NUCLEOTIDE SEQUENCE [LARGE SCALE GENOMIC DNA]</scope>
    <source>
        <strain evidence="4 5">31-25a</strain>
    </source>
</reference>
<evidence type="ECO:0000313" key="5">
    <source>
        <dbReference type="Proteomes" id="UP000253324"/>
    </source>
</evidence>
<evidence type="ECO:0000256" key="1">
    <source>
        <dbReference type="SAM" id="MobiDB-lite"/>
    </source>
</evidence>
<dbReference type="PANTHER" id="PTHR35037:SF3">
    <property type="entry name" value="C-TERMINAL REGION OF AIDA-LIKE PROTEIN"/>
    <property type="match status" value="1"/>
</dbReference>